<evidence type="ECO:0000256" key="7">
    <source>
        <dbReference type="PROSITE-ProRule" id="PRU00043"/>
    </source>
</evidence>
<feature type="domain" description="Cadherin" evidence="10">
    <location>
        <begin position="148"/>
        <end position="264"/>
    </location>
</feature>
<keyword evidence="2 9" id="KW-0812">Transmembrane</keyword>
<dbReference type="GO" id="GO:0005509">
    <property type="term" value="F:calcium ion binding"/>
    <property type="evidence" value="ECO:0007669"/>
    <property type="project" value="UniProtKB-UniRule"/>
</dbReference>
<organism evidence="11">
    <name type="scientific">Anopheles darlingi</name>
    <name type="common">Mosquito</name>
    <dbReference type="NCBI Taxonomy" id="43151"/>
    <lineage>
        <taxon>Eukaryota</taxon>
        <taxon>Metazoa</taxon>
        <taxon>Ecdysozoa</taxon>
        <taxon>Arthropoda</taxon>
        <taxon>Hexapoda</taxon>
        <taxon>Insecta</taxon>
        <taxon>Pterygota</taxon>
        <taxon>Neoptera</taxon>
        <taxon>Endopterygota</taxon>
        <taxon>Diptera</taxon>
        <taxon>Nematocera</taxon>
        <taxon>Culicoidea</taxon>
        <taxon>Culicidae</taxon>
        <taxon>Anophelinae</taxon>
        <taxon>Anopheles</taxon>
    </lineage>
</organism>
<keyword evidence="3" id="KW-0677">Repeat</keyword>
<dbReference type="EnsemblMetazoa" id="ADAC010623-RA">
    <property type="protein sequence ID" value="ADAC010623-PA"/>
    <property type="gene ID" value="ADAC010623"/>
</dbReference>
<dbReference type="Pfam" id="PF00028">
    <property type="entry name" value="Cadherin"/>
    <property type="match status" value="1"/>
</dbReference>
<feature type="region of interest" description="Disordered" evidence="8">
    <location>
        <begin position="2028"/>
        <end position="2063"/>
    </location>
</feature>
<dbReference type="VEuPathDB" id="VectorBase:ADAR2_008161"/>
<feature type="region of interest" description="Disordered" evidence="8">
    <location>
        <begin position="2097"/>
        <end position="2119"/>
    </location>
</feature>
<dbReference type="CDD" id="cd11304">
    <property type="entry name" value="Cadherin_repeat"/>
    <property type="match status" value="2"/>
</dbReference>
<dbReference type="eggNOG" id="ENOG502SRIB">
    <property type="taxonomic scope" value="Eukaryota"/>
</dbReference>
<dbReference type="InterPro" id="IPR015919">
    <property type="entry name" value="Cadherin-like_sf"/>
</dbReference>
<dbReference type="SUPFAM" id="SSF49313">
    <property type="entry name" value="Cadherin-like"/>
    <property type="match status" value="2"/>
</dbReference>
<accession>W5J4L6</accession>
<name>W5J4L6_ANODA</name>
<keyword evidence="6 9" id="KW-0472">Membrane</keyword>
<dbReference type="PANTHER" id="PTHR24026">
    <property type="entry name" value="FAT ATYPICAL CADHERIN-RELATED"/>
    <property type="match status" value="1"/>
</dbReference>
<dbReference type="STRING" id="43151.W5J4L6"/>
<feature type="compositionally biased region" description="Gly residues" evidence="8">
    <location>
        <begin position="2102"/>
        <end position="2111"/>
    </location>
</feature>
<dbReference type="InterPro" id="IPR020894">
    <property type="entry name" value="Cadherin_CS"/>
</dbReference>
<evidence type="ECO:0000313" key="12">
    <source>
        <dbReference type="EnsemblMetazoa" id="ADAC010623-PA"/>
    </source>
</evidence>
<dbReference type="InterPro" id="IPR002126">
    <property type="entry name" value="Cadherin-like_dom"/>
</dbReference>
<keyword evidence="4 7" id="KW-0106">Calcium</keyword>
<evidence type="ECO:0000313" key="11">
    <source>
        <dbReference type="EMBL" id="ETN57800.1"/>
    </source>
</evidence>
<feature type="domain" description="Cadherin" evidence="10">
    <location>
        <begin position="1660"/>
        <end position="1755"/>
    </location>
</feature>
<evidence type="ECO:0000256" key="3">
    <source>
        <dbReference type="ARBA" id="ARBA00022737"/>
    </source>
</evidence>
<gene>
    <name evidence="11" type="ORF">AND_010623</name>
</gene>
<dbReference type="SMART" id="SM00112">
    <property type="entry name" value="CA"/>
    <property type="match status" value="2"/>
</dbReference>
<reference evidence="11" key="2">
    <citation type="submission" date="2010-05" db="EMBL/GenBank/DDBJ databases">
        <authorList>
            <person name="Almeida L.G."/>
            <person name="Nicolas M.F."/>
            <person name="Souza R.C."/>
            <person name="Vasconcelos A.T.R."/>
        </authorList>
    </citation>
    <scope>NUCLEOTIDE SEQUENCE</scope>
</reference>
<proteinExistence type="predicted"/>
<evidence type="ECO:0000313" key="13">
    <source>
        <dbReference type="Proteomes" id="UP000000673"/>
    </source>
</evidence>
<evidence type="ECO:0000256" key="2">
    <source>
        <dbReference type="ARBA" id="ARBA00022692"/>
    </source>
</evidence>
<evidence type="ECO:0000256" key="9">
    <source>
        <dbReference type="SAM" id="Phobius"/>
    </source>
</evidence>
<reference evidence="12" key="4">
    <citation type="submission" date="2015-06" db="UniProtKB">
        <authorList>
            <consortium name="EnsemblMetazoa"/>
        </authorList>
    </citation>
    <scope>IDENTIFICATION</scope>
</reference>
<evidence type="ECO:0000256" key="8">
    <source>
        <dbReference type="SAM" id="MobiDB-lite"/>
    </source>
</evidence>
<dbReference type="GO" id="GO:0007156">
    <property type="term" value="P:homophilic cell adhesion via plasma membrane adhesion molecules"/>
    <property type="evidence" value="ECO:0007669"/>
    <property type="project" value="InterPro"/>
</dbReference>
<feature type="compositionally biased region" description="Basic and acidic residues" evidence="8">
    <location>
        <begin position="2045"/>
        <end position="2063"/>
    </location>
</feature>
<dbReference type="PROSITE" id="PS50268">
    <property type="entry name" value="CADHERIN_2"/>
    <property type="match status" value="3"/>
</dbReference>
<keyword evidence="13" id="KW-1185">Reference proteome</keyword>
<reference evidence="11 13" key="1">
    <citation type="journal article" date="2010" name="BMC Genomics">
        <title>Combination of measures distinguishes pre-miRNAs from other stem-loops in the genome of the newly sequenced Anopheles darlingi.</title>
        <authorList>
            <person name="Mendes N.D."/>
            <person name="Freitas A.T."/>
            <person name="Vasconcelos A.T."/>
            <person name="Sagot M.F."/>
        </authorList>
    </citation>
    <scope>NUCLEOTIDE SEQUENCE</scope>
</reference>
<evidence type="ECO:0000256" key="4">
    <source>
        <dbReference type="ARBA" id="ARBA00022837"/>
    </source>
</evidence>
<dbReference type="Gene3D" id="2.60.40.60">
    <property type="entry name" value="Cadherins"/>
    <property type="match status" value="3"/>
</dbReference>
<feature type="domain" description="Cadherin" evidence="10">
    <location>
        <begin position="1786"/>
        <end position="1856"/>
    </location>
</feature>
<evidence type="ECO:0000256" key="6">
    <source>
        <dbReference type="ARBA" id="ARBA00023136"/>
    </source>
</evidence>
<dbReference type="GO" id="GO:0005886">
    <property type="term" value="C:plasma membrane"/>
    <property type="evidence" value="ECO:0007669"/>
    <property type="project" value="InterPro"/>
</dbReference>
<dbReference type="EMBL" id="ADMH02002209">
    <property type="protein sequence ID" value="ETN57800.1"/>
    <property type="molecule type" value="Genomic_DNA"/>
</dbReference>
<dbReference type="PROSITE" id="PS00232">
    <property type="entry name" value="CADHERIN_1"/>
    <property type="match status" value="1"/>
</dbReference>
<protein>
    <recommendedName>
        <fullName evidence="10">Cadherin domain-containing protein</fullName>
    </recommendedName>
</protein>
<dbReference type="PANTHER" id="PTHR24026:SF118">
    <property type="entry name" value="DE-CADHERIN"/>
    <property type="match status" value="1"/>
</dbReference>
<dbReference type="Proteomes" id="UP000000673">
    <property type="component" value="Unassembled WGS sequence"/>
</dbReference>
<dbReference type="VEuPathDB" id="VectorBase:ADAC010623"/>
<evidence type="ECO:0000259" key="10">
    <source>
        <dbReference type="PROSITE" id="PS50268"/>
    </source>
</evidence>
<dbReference type="OMA" id="NIAGITM"/>
<evidence type="ECO:0000256" key="5">
    <source>
        <dbReference type="ARBA" id="ARBA00022989"/>
    </source>
</evidence>
<reference evidence="11" key="3">
    <citation type="journal article" date="2013" name="Nucleic Acids Res.">
        <title>The genome of Anopheles darlingi, the main neotropical malaria vector.</title>
        <authorList>
            <person name="Marinotti O."/>
            <person name="Cerqueira G.C."/>
            <person name="de Almeida L.G."/>
            <person name="Ferro M.I."/>
            <person name="Loreto E.L."/>
            <person name="Zaha A."/>
            <person name="Teixeira S.M."/>
            <person name="Wespiser A.R."/>
            <person name="Almeida E Silva A."/>
            <person name="Schlindwein A.D."/>
            <person name="Pacheco A.C."/>
            <person name="Silva A.L."/>
            <person name="Graveley B.R."/>
            <person name="Walenz B.P."/>
            <person name="Lima Bde A."/>
            <person name="Ribeiro C.A."/>
            <person name="Nunes-Silva C.G."/>
            <person name="de Carvalho C.R."/>
            <person name="Soares C.M."/>
            <person name="de Menezes C.B."/>
            <person name="Matiolli C."/>
            <person name="Caffrey D."/>
            <person name="Araujo D.A."/>
            <person name="de Oliveira D.M."/>
            <person name="Golenbock D."/>
            <person name="Grisard E.C."/>
            <person name="Fantinatti-Garboggini F."/>
            <person name="de Carvalho F.M."/>
            <person name="Barcellos F.G."/>
            <person name="Prosdocimi F."/>
            <person name="May G."/>
            <person name="Azevedo Junior G.M."/>
            <person name="Guimaraes G.M."/>
            <person name="Goldman G.H."/>
            <person name="Padilha I.Q."/>
            <person name="Batista Jda S."/>
            <person name="Ferro J.A."/>
            <person name="Ribeiro J.M."/>
            <person name="Fietto J.L."/>
            <person name="Dabbas K.M."/>
            <person name="Cerdeira L."/>
            <person name="Agnez-Lima L.F."/>
            <person name="Brocchi M."/>
            <person name="de Carvalho M.O."/>
            <person name="Teixeira Mde M."/>
            <person name="Diniz Maia Mde M."/>
            <person name="Goldman M.H."/>
            <person name="Cruz Schneider M.P."/>
            <person name="Felipe M.S."/>
            <person name="Hungria M."/>
            <person name="Nicolas M.F."/>
            <person name="Pereira M."/>
            <person name="Montes M.A."/>
            <person name="Cantao M.E."/>
            <person name="Vincentz M."/>
            <person name="Rafael M.S."/>
            <person name="Silverman N."/>
            <person name="Stoco P.H."/>
            <person name="Souza R.C."/>
            <person name="Vicentini R."/>
            <person name="Gazzinelli R.T."/>
            <person name="Neves Rde O."/>
            <person name="Silva R."/>
            <person name="Astolfi-Filho S."/>
            <person name="Maciel T.E."/>
            <person name="Urmenyi T.P."/>
            <person name="Tadei W.P."/>
            <person name="Camargo E.P."/>
            <person name="de Vasconcelos A.T."/>
        </authorList>
    </citation>
    <scope>NUCLEOTIDE SEQUENCE</scope>
</reference>
<dbReference type="HOGENOM" id="CLU_235666_0_0_1"/>
<comment type="subcellular location">
    <subcellularLocation>
        <location evidence="1">Membrane</location>
    </subcellularLocation>
</comment>
<evidence type="ECO:0000256" key="1">
    <source>
        <dbReference type="ARBA" id="ARBA00004370"/>
    </source>
</evidence>
<feature type="transmembrane region" description="Helical" evidence="9">
    <location>
        <begin position="1986"/>
        <end position="2009"/>
    </location>
</feature>
<keyword evidence="5 9" id="KW-1133">Transmembrane helix</keyword>
<sequence length="2119" mass="233277">MASWSGAFDNKQSADVRYWAIELLSDSGHEVPPYCASPTLTFSGFFPLGEDISTTVGAGYTLGSYDVSNIRSVEVKPSADGWPIYIDALVAAGKLTITTNDQFAIYEQLSNYTFFINKIVFVCASSTTREMSFRQNIKEENNYAPRFSQDSYTVQLPLPLPKGFDIQLFIADGKGIVAYDMDLTKNSLTFSIDENEYFSVASMNGATRTEFIAQLKTKETLTRIQQPIVLRIAAQDEWNPPLSGQATVTISSDPENVFLVAPEFEQSLYSVKYKRGDQFMPIRIVLKAGSYDASVRYELSGDNSALFTINPSTDRSSATVALRSGVQIGEELQVLLITVGASRTGAEGTGQTALVVELTSDPKVVPEFEQSFYSGTIGKDTRIRLDVPIRIVPTTSDSSVRVTLAGDDASYFSVSFNNNQVTVAPSGALTAEILKQKSYLLVTIQAEKASVAGLGETLLLLSIEKDGTEDPHFENVAYQGTLNVATNTLQIPTVRIAAGSYVAGLHFSLNNVTPERLTDRSYLLVTVAAKLQDIEVAHAVVIVRVVRPPVPKFAKNFIEGQLDQRTLSLSMEKVEFLLDSFSRDTVVRLTDERGFFGIIQILPENVFEINLQGTVTRESLRGLSRLLLTVEANNPGTDKAFCVIAVNVIQPPQPAFERLLYDGMIEESTRQLIEPIVIKLTPETVDETVRFSLASDGDSSYFKLETLTPIREGARISLVAPLSDDVMATRELFQFSVIATEQLSSRETKIPVVVYVKRPLIKYPRFTKPLYKSRIGTNLQLVPFEEISLEGGSYLDTATVSIRSSNTDLFSVRLRDGRVTVELLRPITVTSISEIDRFEFVVECNNPGMASGFTTIIIDIDRGTRPEFEELYYTGELREGTKDITFTTSVALKAGTFESSTQYRLEGVDSELVQYTVAVNGRLSLYLRDGVSAEQLKARSELQFLVVATNPVSTLSQSPSIAPCTVKIIRSAKPIFNRNSFRGKLVEGEPYVEFTDDPVKLELDSILETTVLTVLDASSASNYFEATIAEDRETVRIRLKDNVKWEQIRSRAYFTLTLQAANSPGADPTECSVVLDVVNLPAVTPAFTKSIYRGSLQEGTREVMFSAADTITVDPVTILPTFQYAAIENDANLFELLLTEDNKFRVLLRDTISPSAIEGRDLLNFIISINNAYSAVDTATIVITIKLADIISPMFTKLLYNGSVDVTNQELLFGEPILLNAGTFTENTELGIGGTDAAMLTVTRDGARVDLALKERDAVLEGLHYISAYIQATNPGSDTATAFVLLDVAGSQLPQFVQPTAYGQLAPGSRTVTFPVGSELKIVLSSTAPGFQWNLEDDDYRLFDGLLNDDTFTFKLKDSVTEEQTAVKAQFSFSVTLKNPASATVVSRVIIARKLPTPAFTRTMYGGYFTPDELLPRLSEVITITEESYSDGITVKIRDSNVDFLMVEQSGRNVQLRVTRPVTITDFQGLEFVHVRLEASVGEERGEECSILLTLPDGTPCTPLPPIVDCTGCYNCSTGNILHDVPVFEYGNYRFQLRSDSSGTIGSVRALVKDPNAIVEHQLDVQDAYLQLYLSMSPEGTLTLARPIEPNEYEFTVKAINVIAGKQASVRVFLDVLSNYECTELGRKVQNVEKSLLIVHMDEERSHLTIFPTILGACEYEILSQSPASEPPYFGIDVATHWLVSRSVDREDRGLFGEMMVPQFQLRLKLLCSDGDINQQRTKRSLIDTNTINYASDITVINVVIDDINDNDPIFVNPTIGTTTAHLAYPHPLLASKLMLPYLTILEANDADEGLNAKIRYSLGENDHFMVDPETGWIQPATNSLLEVNRIELTAIATDRDGASDGRSTSATLSVQRLEEHQIVVITLDAMDESMVTDIVDRINQQSNFHLKLLHQAYVPVSSSVSRLDNRETLMLEKLQQQRTMRLVVYAMDDNNQLLEFDAIQSTILKAVPSIGASSIAMITEAICSGDGNSCADGLRSTRDGLIASTSVLGALLLISLAIGCVLYIRYVRPLSKGATTASDVEQLENDFDPSPPPTPPSLGGKKETSEERDERNTHNDRKISINITGITMQDSEDTLTDSNRLARALGDRLVEEDEYGGSTGCSGGAGQRTQECEI</sequence>